<feature type="coiled-coil region" evidence="1">
    <location>
        <begin position="176"/>
        <end position="322"/>
    </location>
</feature>
<keyword evidence="1" id="KW-0175">Coiled coil</keyword>
<reference evidence="3" key="1">
    <citation type="submission" date="2025-08" db="UniProtKB">
        <authorList>
            <consortium name="Ensembl"/>
        </authorList>
    </citation>
    <scope>IDENTIFICATION</scope>
</reference>
<evidence type="ECO:0000256" key="2">
    <source>
        <dbReference type="SAM" id="MobiDB-lite"/>
    </source>
</evidence>
<dbReference type="RefSeq" id="XP_072563206.1">
    <property type="nucleotide sequence ID" value="XM_072707105.1"/>
</dbReference>
<feature type="coiled-coil region" evidence="1">
    <location>
        <begin position="351"/>
        <end position="425"/>
    </location>
</feature>
<dbReference type="OrthoDB" id="551053at2759"/>
<dbReference type="RefSeq" id="XP_072563205.1">
    <property type="nucleotide sequence ID" value="XM_072707104.1"/>
</dbReference>
<dbReference type="GeneTree" id="ENSGT00730000111168"/>
<dbReference type="Ensembl" id="ENSPKIT00000012788.1">
    <property type="protein sequence ID" value="ENSPKIP00000031930.1"/>
    <property type="gene ID" value="ENSPKIG00000012230.1"/>
</dbReference>
<organism evidence="3 4">
    <name type="scientific">Paramormyrops kingsleyae</name>
    <dbReference type="NCBI Taxonomy" id="1676925"/>
    <lineage>
        <taxon>Eukaryota</taxon>
        <taxon>Metazoa</taxon>
        <taxon>Chordata</taxon>
        <taxon>Craniata</taxon>
        <taxon>Vertebrata</taxon>
        <taxon>Euteleostomi</taxon>
        <taxon>Actinopterygii</taxon>
        <taxon>Neopterygii</taxon>
        <taxon>Teleostei</taxon>
        <taxon>Osteoglossocephala</taxon>
        <taxon>Osteoglossomorpha</taxon>
        <taxon>Osteoglossiformes</taxon>
        <taxon>Mormyridae</taxon>
        <taxon>Paramormyrops</taxon>
    </lineage>
</organism>
<dbReference type="PANTHER" id="PTHR35970:SF1">
    <property type="entry name" value="SODIUM CHANNEL AND CLATHRIN LINKER 1"/>
    <property type="match status" value="1"/>
</dbReference>
<evidence type="ECO:0000313" key="3">
    <source>
        <dbReference type="Ensembl" id="ENSPKIP00000031930.1"/>
    </source>
</evidence>
<dbReference type="GO" id="GO:0045162">
    <property type="term" value="P:clustering of voltage-gated sodium channels"/>
    <property type="evidence" value="ECO:0007669"/>
    <property type="project" value="InterPro"/>
</dbReference>
<dbReference type="InterPro" id="IPR038911">
    <property type="entry name" value="SCLT1"/>
</dbReference>
<accession>A0A3B3SNP5</accession>
<dbReference type="STRING" id="1676925.ENSPKIP00000031930"/>
<dbReference type="RefSeq" id="XP_072563207.1">
    <property type="nucleotide sequence ID" value="XM_072707106.1"/>
</dbReference>
<proteinExistence type="predicted"/>
<feature type="coiled-coil region" evidence="1">
    <location>
        <begin position="578"/>
        <end position="665"/>
    </location>
</feature>
<evidence type="ECO:0000313" key="4">
    <source>
        <dbReference type="Proteomes" id="UP000261540"/>
    </source>
</evidence>
<keyword evidence="4" id="KW-1185">Reference proteome</keyword>
<protein>
    <submittedName>
        <fullName evidence="3">Sodium channel and clathrin linker 1</fullName>
    </submittedName>
</protein>
<name>A0A3B3SNP5_9TELE</name>
<feature type="compositionally biased region" description="Polar residues" evidence="2">
    <location>
        <begin position="10"/>
        <end position="20"/>
    </location>
</feature>
<feature type="compositionally biased region" description="Polar residues" evidence="2">
    <location>
        <begin position="28"/>
        <end position="41"/>
    </location>
</feature>
<feature type="coiled-coil region" evidence="1">
    <location>
        <begin position="457"/>
        <end position="537"/>
    </location>
</feature>
<dbReference type="AlphaFoldDB" id="A0A3B3SNP5"/>
<evidence type="ECO:0000256" key="1">
    <source>
        <dbReference type="SAM" id="Coils"/>
    </source>
</evidence>
<dbReference type="GeneID" id="111844238"/>
<feature type="region of interest" description="Disordered" evidence="2">
    <location>
        <begin position="1"/>
        <end position="50"/>
    </location>
</feature>
<dbReference type="Proteomes" id="UP000261540">
    <property type="component" value="Unplaced"/>
</dbReference>
<dbReference type="PANTHER" id="PTHR35970">
    <property type="entry name" value="SODIUM CHANNEL AND CLATHRIN LINKER 1"/>
    <property type="match status" value="1"/>
</dbReference>
<dbReference type="GO" id="GO:0060271">
    <property type="term" value="P:cilium assembly"/>
    <property type="evidence" value="ECO:0007669"/>
    <property type="project" value="TreeGrafter"/>
</dbReference>
<sequence length="685" mass="79831">MSTDTESRRSQAQTLNSTVTQHEEDGEQSQPKPAQDQTGKDNGSPWLTDRSTMAPLVAEYDRHMNDMTEQIRLYQGQMVALRMKLDTVVNENERLYVELRESIEKQLQTLPVGAGLDEDPLMDEEAMEKLQEQIQLSLQEKDHALELWQTAAQELDRLQQMYQKVVSDSQLHVAERQTMKNELTQFQQVARQLKEANQMLETTNQQFLKAVTEQNSEVENLRSQLRHAKQDLRAATTKMEEMAKRMQDAEEQAQRREEDAAVAYGKEEASERRLQQLQATISQLDAKLKVATRETEQLRRERAAWERQVGELQGRSAALEDEKYEAVAKVRESVQLVEEASLQKEQAFLREKQKAEELEKMKEALKKFIQDAATRTRKEVENVRKQCNAQIHRMVEELSALQLECADKQSQIERGLREREAVEEELGKMYRDGKAGEPEYRKIDTLHERCLGAERLKDDLQITLQTMQNKMKKMEMEYQEELSRSQEEVRRLQVALTGARDDCGSVSEERLRLQQENQQLRREMEELRKTSVQAQRKAKQQVSAMHHEFSVKEQGLEVRVRELEESGRNSCVDLNRLLVAQQRTSKRWKEEARKLTEAFEHKVGSLRAELVRQKQHSQDLEVQLEGDREKMAEYERQMAEYQEKINRLQRRLTHAEQKASTVSQQLSIVASQRRKAASLIDLETG</sequence>
<reference evidence="3" key="2">
    <citation type="submission" date="2025-09" db="UniProtKB">
        <authorList>
            <consortium name="Ensembl"/>
        </authorList>
    </citation>
    <scope>IDENTIFICATION</scope>
</reference>
<dbReference type="GO" id="GO:0005814">
    <property type="term" value="C:centriole"/>
    <property type="evidence" value="ECO:0007669"/>
    <property type="project" value="TreeGrafter"/>
</dbReference>